<dbReference type="EMBL" id="JXNU01000003">
    <property type="protein sequence ID" value="KKF35531.1"/>
    <property type="molecule type" value="Genomic_DNA"/>
</dbReference>
<reference evidence="1 2" key="1">
    <citation type="submission" date="2015-01" db="EMBL/GenBank/DDBJ databases">
        <title>Erwinia tracheiphila.</title>
        <authorList>
            <person name="Shapiro L.R."/>
        </authorList>
    </citation>
    <scope>NUCLEOTIDE SEQUENCE [LARGE SCALE GENOMIC DNA]</scope>
    <source>
        <strain evidence="1 2">BuffGH</strain>
    </source>
</reference>
<dbReference type="PATRIC" id="fig|65700.7.peg.2268"/>
<protein>
    <submittedName>
        <fullName evidence="1">Uncharacterized protein</fullName>
    </submittedName>
</protein>
<gene>
    <name evidence="1" type="ORF">SY86_08970</name>
</gene>
<accession>A0A0M2KEZ9</accession>
<evidence type="ECO:0000313" key="1">
    <source>
        <dbReference type="EMBL" id="KKF35531.1"/>
    </source>
</evidence>
<evidence type="ECO:0000313" key="2">
    <source>
        <dbReference type="Proteomes" id="UP000033924"/>
    </source>
</evidence>
<proteinExistence type="predicted"/>
<dbReference type="AlphaFoldDB" id="A0A0M2KEZ9"/>
<organism evidence="1 2">
    <name type="scientific">Erwinia tracheiphila</name>
    <dbReference type="NCBI Taxonomy" id="65700"/>
    <lineage>
        <taxon>Bacteria</taxon>
        <taxon>Pseudomonadati</taxon>
        <taxon>Pseudomonadota</taxon>
        <taxon>Gammaproteobacteria</taxon>
        <taxon>Enterobacterales</taxon>
        <taxon>Erwiniaceae</taxon>
        <taxon>Erwinia</taxon>
    </lineage>
</organism>
<comment type="caution">
    <text evidence="1">The sequence shown here is derived from an EMBL/GenBank/DDBJ whole genome shotgun (WGS) entry which is preliminary data.</text>
</comment>
<sequence length="134" mass="15491">MDGFLHQASFTAGQWCDDLHRSVRLVICFGLAIAQIAQSGLSSFKVIDYPALLFRMYEIYRAFTDSIKPSYRRGRSVQLSGFLRNLTRYNHHWTMNQAAVWMQLIPAIFRSFAEYDNGDQDYFLMSMGRAMGGR</sequence>
<dbReference type="Proteomes" id="UP000033924">
    <property type="component" value="Unassembled WGS sequence"/>
</dbReference>
<name>A0A0M2KEZ9_9GAMM</name>
<keyword evidence="2" id="KW-1185">Reference proteome</keyword>